<dbReference type="EMBL" id="UHJG01000002">
    <property type="protein sequence ID" value="SUQ37318.1"/>
    <property type="molecule type" value="Genomic_DNA"/>
</dbReference>
<dbReference type="OrthoDB" id="9803986at2"/>
<dbReference type="InterPro" id="IPR005358">
    <property type="entry name" value="Puta_zinc/iron-chelating_dom"/>
</dbReference>
<proteinExistence type="predicted"/>
<evidence type="ECO:0000313" key="1">
    <source>
        <dbReference type="EMBL" id="SUQ37318.1"/>
    </source>
</evidence>
<organism evidence="1 2">
    <name type="scientific">Yersinia ruckeri</name>
    <dbReference type="NCBI Taxonomy" id="29486"/>
    <lineage>
        <taxon>Bacteria</taxon>
        <taxon>Pseudomonadati</taxon>
        <taxon>Pseudomonadota</taxon>
        <taxon>Gammaproteobacteria</taxon>
        <taxon>Enterobacterales</taxon>
        <taxon>Yersiniaceae</taxon>
        <taxon>Yersinia</taxon>
    </lineage>
</organism>
<dbReference type="KEGG" id="yru:BD65_775"/>
<dbReference type="PANTHER" id="PTHR36931:SF1">
    <property type="entry name" value="UPF0153 PROTEIN YEIW"/>
    <property type="match status" value="1"/>
</dbReference>
<sequence>MDCRSDCGACCIAPSISSPIPGMPLGKPANVRCIHLSIDMRCGIFYSPQRPKVCASLQAQREMCHTHRQEALVYLIQLEAATAPF</sequence>
<keyword evidence="2" id="KW-1185">Reference proteome</keyword>
<dbReference type="RefSeq" id="WP_038244141.1">
    <property type="nucleotide sequence ID" value="NZ_CABIHR010000043.1"/>
</dbReference>
<dbReference type="Proteomes" id="UP000255169">
    <property type="component" value="Unassembled WGS sequence"/>
</dbReference>
<name>A0A380SAJ0_YERRU</name>
<dbReference type="STRING" id="29486.UGYR_04165"/>
<reference evidence="1 2" key="1">
    <citation type="submission" date="2018-06" db="EMBL/GenBank/DDBJ databases">
        <authorList>
            <consortium name="Pathogen Informatics"/>
            <person name="Doyle S."/>
        </authorList>
    </citation>
    <scope>NUCLEOTIDE SEQUENCE [LARGE SCALE GENOMIC DNA]</scope>
    <source>
        <strain evidence="1 2">NCTC10476</strain>
    </source>
</reference>
<dbReference type="KEGG" id="yrb:UGYR_04165"/>
<protein>
    <submittedName>
        <fullName evidence="1">Proteinase inhibitor</fullName>
    </submittedName>
</protein>
<dbReference type="GeneID" id="66880032"/>
<accession>A0A380SAJ0</accession>
<dbReference type="Pfam" id="PF03692">
    <property type="entry name" value="CxxCxxCC"/>
    <property type="match status" value="1"/>
</dbReference>
<dbReference type="InterPro" id="IPR052572">
    <property type="entry name" value="UPF0153_domain"/>
</dbReference>
<gene>
    <name evidence="1" type="ORF">NCTC10476_03441</name>
</gene>
<dbReference type="AlphaFoldDB" id="A0A380SAJ0"/>
<dbReference type="PANTHER" id="PTHR36931">
    <property type="entry name" value="UPF0153 PROTEIN YEIW"/>
    <property type="match status" value="1"/>
</dbReference>
<evidence type="ECO:0000313" key="2">
    <source>
        <dbReference type="Proteomes" id="UP000255169"/>
    </source>
</evidence>